<protein>
    <submittedName>
        <fullName evidence="2">LD11861p</fullName>
    </submittedName>
</protein>
<evidence type="ECO:0000256" key="1">
    <source>
        <dbReference type="SAM" id="Phobius"/>
    </source>
</evidence>
<name>Q95RU1_DROME</name>
<dbReference type="OrthoDB" id="7866453at2759"/>
<keyword evidence="1" id="KW-0472">Membrane</keyword>
<feature type="transmembrane region" description="Helical" evidence="1">
    <location>
        <begin position="89"/>
        <end position="118"/>
    </location>
</feature>
<evidence type="ECO:0000313" key="2">
    <source>
        <dbReference type="EMBL" id="AAL28686.1"/>
    </source>
</evidence>
<dbReference type="AGR" id="FB:FBgn0033076"/>
<gene>
    <name evidence="3" type="ORF">CG15233</name>
</gene>
<sequence>MAQTWPQRHRHRRHGEVISTPSGMKAEVLLVCSVSHFALVHSPLLWRFHSARDLLHHKKGFSRFSPTSRRPATVALLPRLLCSIRGSGFGAWLFVCPSSAVLSSCFWLALLVLFAFSIWWDEKFHWNWILLWGPLLMDFFFR</sequence>
<reference evidence="2" key="1">
    <citation type="submission" date="2001-10" db="EMBL/GenBank/DDBJ databases">
        <authorList>
            <person name="Stapleton M."/>
            <person name="Brokstein P."/>
            <person name="Hong L."/>
            <person name="Agbayani A."/>
            <person name="Carlson J."/>
            <person name="Champe M."/>
            <person name="Chavez C."/>
            <person name="Dorsett V."/>
            <person name="Farfan D."/>
            <person name="Frise E."/>
            <person name="George R."/>
            <person name="Gonzalez M."/>
            <person name="Guarin H."/>
            <person name="Li P."/>
            <person name="Liao G."/>
            <person name="Miranda A."/>
            <person name="Mungall C.J."/>
            <person name="Nunoo J."/>
            <person name="Pacleb J."/>
            <person name="Paragas V."/>
            <person name="Park S."/>
            <person name="Phouanenavong S."/>
            <person name="Wan K."/>
            <person name="Yu C."/>
            <person name="Lewis S.E."/>
            <person name="Rubin G.M."/>
            <person name="Celniker S."/>
        </authorList>
    </citation>
    <scope>NUCLEOTIDE SEQUENCE</scope>
    <source>
        <strain evidence="2">Berkeley</strain>
    </source>
</reference>
<dbReference type="FlyBase" id="FBgn0033076">
    <property type="gene designation" value="CG15233"/>
</dbReference>
<organism evidence="2">
    <name type="scientific">Drosophila melanogaster</name>
    <name type="common">Fruit fly</name>
    <dbReference type="NCBI Taxonomy" id="7227"/>
    <lineage>
        <taxon>Eukaryota</taxon>
        <taxon>Metazoa</taxon>
        <taxon>Ecdysozoa</taxon>
        <taxon>Arthropoda</taxon>
        <taxon>Hexapoda</taxon>
        <taxon>Insecta</taxon>
        <taxon>Pterygota</taxon>
        <taxon>Neoptera</taxon>
        <taxon>Endopterygota</taxon>
        <taxon>Diptera</taxon>
        <taxon>Brachycera</taxon>
        <taxon>Muscomorpha</taxon>
        <taxon>Ephydroidea</taxon>
        <taxon>Drosophilidae</taxon>
        <taxon>Drosophila</taxon>
        <taxon>Sophophora</taxon>
    </lineage>
</organism>
<evidence type="ECO:0000313" key="3">
    <source>
        <dbReference type="FlyBase" id="FBgn0033076"/>
    </source>
</evidence>
<dbReference type="AlphaFoldDB" id="Q95RU1"/>
<feature type="transmembrane region" description="Helical" evidence="1">
    <location>
        <begin position="124"/>
        <end position="141"/>
    </location>
</feature>
<keyword evidence="1" id="KW-1133">Transmembrane helix</keyword>
<proteinExistence type="evidence at transcript level"/>
<keyword evidence="1" id="KW-0812">Transmembrane</keyword>
<dbReference type="EMBL" id="AY061138">
    <property type="protein sequence ID" value="AAL28686.1"/>
    <property type="molecule type" value="mRNA"/>
</dbReference>
<accession>Q95RU1</accession>